<keyword evidence="5" id="KW-0539">Nucleus</keyword>
<dbReference type="CDD" id="cd12148">
    <property type="entry name" value="fungal_TF_MHR"/>
    <property type="match status" value="1"/>
</dbReference>
<dbReference type="SMART" id="SM00906">
    <property type="entry name" value="Fungal_trans"/>
    <property type="match status" value="1"/>
</dbReference>
<reference evidence="8" key="1">
    <citation type="submission" date="2023-06" db="EMBL/GenBank/DDBJ databases">
        <title>Multi-omics analyses reveal the molecular pathogenesis toolkit of Lasiodiplodia hormozganensis, a cross-kingdom pathogen.</title>
        <authorList>
            <person name="Felix C."/>
            <person name="Meneses R."/>
            <person name="Goncalves M.F.M."/>
            <person name="Tilleman L."/>
            <person name="Duarte A.S."/>
            <person name="Jorrin-Novo J.V."/>
            <person name="Van De Peer Y."/>
            <person name="Deforce D."/>
            <person name="Van Nieuwerburgh F."/>
            <person name="Esteves A.C."/>
            <person name="Alves A."/>
        </authorList>
    </citation>
    <scope>NUCLEOTIDE SEQUENCE</scope>
    <source>
        <strain evidence="8">CBS 339.90</strain>
    </source>
</reference>
<evidence type="ECO:0000256" key="4">
    <source>
        <dbReference type="ARBA" id="ARBA00023163"/>
    </source>
</evidence>
<evidence type="ECO:0000313" key="9">
    <source>
        <dbReference type="Proteomes" id="UP001175001"/>
    </source>
</evidence>
<dbReference type="GO" id="GO:0006351">
    <property type="term" value="P:DNA-templated transcription"/>
    <property type="evidence" value="ECO:0007669"/>
    <property type="project" value="InterPro"/>
</dbReference>
<proteinExistence type="predicted"/>
<gene>
    <name evidence="8" type="primary">YJL206C_3</name>
    <name evidence="8" type="ORF">DIS24_g11294</name>
</gene>
<feature type="transmembrane region" description="Helical" evidence="6">
    <location>
        <begin position="244"/>
        <end position="262"/>
    </location>
</feature>
<evidence type="ECO:0000256" key="2">
    <source>
        <dbReference type="ARBA" id="ARBA00023015"/>
    </source>
</evidence>
<dbReference type="GO" id="GO:0043565">
    <property type="term" value="F:sequence-specific DNA binding"/>
    <property type="evidence" value="ECO:0007669"/>
    <property type="project" value="TreeGrafter"/>
</dbReference>
<dbReference type="GO" id="GO:0005634">
    <property type="term" value="C:nucleus"/>
    <property type="evidence" value="ECO:0007669"/>
    <property type="project" value="UniProtKB-SubCell"/>
</dbReference>
<dbReference type="EMBL" id="JAUJDW010000155">
    <property type="protein sequence ID" value="KAK0622201.1"/>
    <property type="molecule type" value="Genomic_DNA"/>
</dbReference>
<protein>
    <submittedName>
        <fullName evidence="8">Transcriptional regulatory protein</fullName>
    </submittedName>
</protein>
<keyword evidence="9" id="KW-1185">Reference proteome</keyword>
<evidence type="ECO:0000256" key="1">
    <source>
        <dbReference type="ARBA" id="ARBA00004123"/>
    </source>
</evidence>
<dbReference type="PANTHER" id="PTHR47540:SF2">
    <property type="entry name" value="ZN(II)2CYS6 TRANSCRIPTION FACTOR (EUROFUNG)"/>
    <property type="match status" value="1"/>
</dbReference>
<dbReference type="Pfam" id="PF04082">
    <property type="entry name" value="Fungal_trans"/>
    <property type="match status" value="1"/>
</dbReference>
<evidence type="ECO:0000256" key="3">
    <source>
        <dbReference type="ARBA" id="ARBA00023125"/>
    </source>
</evidence>
<dbReference type="InterPro" id="IPR007219">
    <property type="entry name" value="XnlR_reg_dom"/>
</dbReference>
<sequence length="412" mass="45739">MNQAWYVFGNAVQIISALGLHRKAGRKRNGAPTKNPSSDYIKDQCRKRTFWVAYIIDKYLSVVLGRPRHYHDDDIDQDFPDLVNDADMTPQGRSTSEPLEDCHVEALILHAKLAQIIGQTSREVYSIAPSKTKDARVAAAHRLMRELHAWRASLPPHLSTVRPATLMPSFRRQTAALKLAYSHAIMHASRPFLLGHTTTGSDDDDGQYGEVSAVGDAVAECLAAAKVALQTVDAMAGDGTLFHAFWWTYYVTFCALAVVYVWEIQQRAGRDAAGTDNGSLRRLFDLAEKCHAHLQKATAADSPNRRYSIILEELRLEARHASSRAGAGTWYDVNEQMIRPSYVTSGSMDANTQGVGDTVTSELEAALAQEGEMNFGPMWNPLEQWEATDWLDLDCSAFEPFLDLSGSPVYSF</sequence>
<keyword evidence="4" id="KW-0804">Transcription</keyword>
<evidence type="ECO:0000256" key="6">
    <source>
        <dbReference type="SAM" id="Phobius"/>
    </source>
</evidence>
<dbReference type="InterPro" id="IPR051711">
    <property type="entry name" value="Stress_Response_Reg"/>
</dbReference>
<comment type="subcellular location">
    <subcellularLocation>
        <location evidence="1">Nucleus</location>
    </subcellularLocation>
</comment>
<keyword evidence="6" id="KW-1133">Transmembrane helix</keyword>
<accession>A0AA39WV89</accession>
<keyword evidence="6" id="KW-0472">Membrane</keyword>
<keyword evidence="3" id="KW-0238">DNA-binding</keyword>
<name>A0AA39WV89_9PEZI</name>
<evidence type="ECO:0000313" key="8">
    <source>
        <dbReference type="EMBL" id="KAK0622201.1"/>
    </source>
</evidence>
<organism evidence="8 9">
    <name type="scientific">Lasiodiplodia hormozganensis</name>
    <dbReference type="NCBI Taxonomy" id="869390"/>
    <lineage>
        <taxon>Eukaryota</taxon>
        <taxon>Fungi</taxon>
        <taxon>Dikarya</taxon>
        <taxon>Ascomycota</taxon>
        <taxon>Pezizomycotina</taxon>
        <taxon>Dothideomycetes</taxon>
        <taxon>Dothideomycetes incertae sedis</taxon>
        <taxon>Botryosphaeriales</taxon>
        <taxon>Botryosphaeriaceae</taxon>
        <taxon>Lasiodiplodia</taxon>
    </lineage>
</organism>
<comment type="caution">
    <text evidence="8">The sequence shown here is derived from an EMBL/GenBank/DDBJ whole genome shotgun (WGS) entry which is preliminary data.</text>
</comment>
<dbReference type="PANTHER" id="PTHR47540">
    <property type="entry name" value="THIAMINE REPRESSIBLE GENES REGULATORY PROTEIN THI5"/>
    <property type="match status" value="1"/>
</dbReference>
<dbReference type="Proteomes" id="UP001175001">
    <property type="component" value="Unassembled WGS sequence"/>
</dbReference>
<evidence type="ECO:0000256" key="5">
    <source>
        <dbReference type="ARBA" id="ARBA00023242"/>
    </source>
</evidence>
<dbReference type="AlphaFoldDB" id="A0AA39WV89"/>
<evidence type="ECO:0000259" key="7">
    <source>
        <dbReference type="SMART" id="SM00906"/>
    </source>
</evidence>
<keyword evidence="6" id="KW-0812">Transmembrane</keyword>
<dbReference type="GO" id="GO:0045944">
    <property type="term" value="P:positive regulation of transcription by RNA polymerase II"/>
    <property type="evidence" value="ECO:0007669"/>
    <property type="project" value="TreeGrafter"/>
</dbReference>
<keyword evidence="2" id="KW-0805">Transcription regulation</keyword>
<feature type="domain" description="Xylanolytic transcriptional activator regulatory" evidence="7">
    <location>
        <begin position="4"/>
        <end position="86"/>
    </location>
</feature>
<dbReference type="GO" id="GO:0008270">
    <property type="term" value="F:zinc ion binding"/>
    <property type="evidence" value="ECO:0007669"/>
    <property type="project" value="InterPro"/>
</dbReference>